<protein>
    <submittedName>
        <fullName evidence="5 6">Uncharacterized protein LOC101239849</fullName>
    </submittedName>
</protein>
<evidence type="ECO:0000313" key="4">
    <source>
        <dbReference type="Proteomes" id="UP001652625"/>
    </source>
</evidence>
<keyword evidence="2" id="KW-0732">Signal</keyword>
<accession>A0ABM4D667</accession>
<dbReference type="InterPro" id="IPR000742">
    <property type="entry name" value="EGF"/>
</dbReference>
<sequence length="194" mass="22526">MKTFWSIFIAVAALCDLVKNDKVSTNCNLKFYGCNFDYKTNQCFCHVQQELCSNPFQFKTKISCLKQHRSIVSSTSSYCKQQHHGCYYETIDDQCYCKTHCSEEKEKFTFSTAKECMEAINFNPCKHSSLCENGGKCEVLKRGKFRCDCTGTKSYGEKCQKKCPDASHLTLTSMQKLYEENKDWWQNTQFSCLF</sequence>
<keyword evidence="1" id="KW-0245">EGF-like domain</keyword>
<name>A0ABM4D667_HYDVU</name>
<organism evidence="4 6">
    <name type="scientific">Hydra vulgaris</name>
    <name type="common">Hydra</name>
    <name type="synonym">Hydra attenuata</name>
    <dbReference type="NCBI Taxonomy" id="6087"/>
    <lineage>
        <taxon>Eukaryota</taxon>
        <taxon>Metazoa</taxon>
        <taxon>Cnidaria</taxon>
        <taxon>Hydrozoa</taxon>
        <taxon>Hydroidolina</taxon>
        <taxon>Anthoathecata</taxon>
        <taxon>Aplanulata</taxon>
        <taxon>Hydridae</taxon>
        <taxon>Hydra</taxon>
    </lineage>
</organism>
<feature type="domain" description="EGF-like" evidence="3">
    <location>
        <begin position="121"/>
        <end position="160"/>
    </location>
</feature>
<feature type="signal peptide" evidence="2">
    <location>
        <begin position="1"/>
        <end position="20"/>
    </location>
</feature>
<evidence type="ECO:0000313" key="5">
    <source>
        <dbReference type="RefSeq" id="XP_065669785.1"/>
    </source>
</evidence>
<proteinExistence type="predicted"/>
<evidence type="ECO:0000256" key="1">
    <source>
        <dbReference type="PROSITE-ProRule" id="PRU00076"/>
    </source>
</evidence>
<dbReference type="PROSITE" id="PS50026">
    <property type="entry name" value="EGF_3"/>
    <property type="match status" value="1"/>
</dbReference>
<dbReference type="GeneID" id="101239849"/>
<keyword evidence="4" id="KW-1185">Reference proteome</keyword>
<feature type="chain" id="PRO_5045026013" evidence="2">
    <location>
        <begin position="21"/>
        <end position="194"/>
    </location>
</feature>
<dbReference type="Gene3D" id="2.10.25.10">
    <property type="entry name" value="Laminin"/>
    <property type="match status" value="1"/>
</dbReference>
<dbReference type="RefSeq" id="XP_065669785.1">
    <property type="nucleotide sequence ID" value="XM_065813713.1"/>
</dbReference>
<gene>
    <name evidence="5 6" type="primary">LOC101239849</name>
</gene>
<evidence type="ECO:0000256" key="2">
    <source>
        <dbReference type="SAM" id="SignalP"/>
    </source>
</evidence>
<reference evidence="5 6" key="1">
    <citation type="submission" date="2025-05" db="UniProtKB">
        <authorList>
            <consortium name="RefSeq"/>
        </authorList>
    </citation>
    <scope>IDENTIFICATION</scope>
</reference>
<evidence type="ECO:0000259" key="3">
    <source>
        <dbReference type="PROSITE" id="PS50026"/>
    </source>
</evidence>
<comment type="caution">
    <text evidence="1">Lacks conserved residue(s) required for the propagation of feature annotation.</text>
</comment>
<dbReference type="Proteomes" id="UP001652625">
    <property type="component" value="Chromosome 12"/>
</dbReference>
<dbReference type="RefSeq" id="XP_065669786.1">
    <property type="nucleotide sequence ID" value="XM_065813714.1"/>
</dbReference>
<evidence type="ECO:0000313" key="6">
    <source>
        <dbReference type="RefSeq" id="XP_065669786.1"/>
    </source>
</evidence>